<sequence>MIEAPAPVTKIGAASHRESYADAAQPTDQAAAKAHAASEALATLEAVRHSGKDGGKARAAAKIVELQTRLHLLKLLYATDSEKLAQAAVQIARELAAAVQEYVGSGGTAYAVQGVDITTIVGGANLTPAPAPAEDMPPQDPVTTGTTAEADAKAIAIAADTDARKSQSEPAHHDDADHLAESASDVSFANEVRALANELRAILTHAEHAHRARDHEAAKGELNDIDRATAAMTRMPAAYDATVARAVPASGAATIFVRG</sequence>
<protein>
    <submittedName>
        <fullName evidence="1">Uncharacterized protein</fullName>
    </submittedName>
</protein>
<dbReference type="Proteomes" id="UP000517753">
    <property type="component" value="Unassembled WGS sequence"/>
</dbReference>
<accession>A0A7Y9FRA5</accession>
<dbReference type="RefSeq" id="WP_179510432.1">
    <property type="nucleotide sequence ID" value="NZ_JACCBY010000008.1"/>
</dbReference>
<reference evidence="1 2" key="1">
    <citation type="submission" date="2020-07" db="EMBL/GenBank/DDBJ databases">
        <authorList>
            <person name="Partida-Martinez L."/>
            <person name="Huntemann M."/>
            <person name="Clum A."/>
            <person name="Wang J."/>
            <person name="Palaniappan K."/>
            <person name="Ritter S."/>
            <person name="Chen I.-M."/>
            <person name="Stamatis D."/>
            <person name="Reddy T."/>
            <person name="O'Malley R."/>
            <person name="Daum C."/>
            <person name="Shapiro N."/>
            <person name="Ivanova N."/>
            <person name="Kyrpides N."/>
            <person name="Woyke T."/>
        </authorList>
    </citation>
    <scope>NUCLEOTIDE SEQUENCE [LARGE SCALE GENOMIC DNA]</scope>
    <source>
        <strain evidence="1 2">AS2.3</strain>
    </source>
</reference>
<name>A0A7Y9FRA5_9SPHN</name>
<reference evidence="1 2" key="2">
    <citation type="submission" date="2020-08" db="EMBL/GenBank/DDBJ databases">
        <title>The Agave Microbiome: Exploring the role of microbial communities in plant adaptations to desert environments.</title>
        <authorList>
            <person name="Partida-Martinez L.P."/>
        </authorList>
    </citation>
    <scope>NUCLEOTIDE SEQUENCE [LARGE SCALE GENOMIC DNA]</scope>
    <source>
        <strain evidence="1 2">AS2.3</strain>
    </source>
</reference>
<proteinExistence type="predicted"/>
<gene>
    <name evidence="1" type="ORF">HD841_003855</name>
</gene>
<dbReference type="AlphaFoldDB" id="A0A7Y9FRA5"/>
<comment type="caution">
    <text evidence="1">The sequence shown here is derived from an EMBL/GenBank/DDBJ whole genome shotgun (WGS) entry which is preliminary data.</text>
</comment>
<dbReference type="EMBL" id="JACCBY010000008">
    <property type="protein sequence ID" value="NYD92035.1"/>
    <property type="molecule type" value="Genomic_DNA"/>
</dbReference>
<keyword evidence="2" id="KW-1185">Reference proteome</keyword>
<evidence type="ECO:0000313" key="1">
    <source>
        <dbReference type="EMBL" id="NYD92035.1"/>
    </source>
</evidence>
<evidence type="ECO:0000313" key="2">
    <source>
        <dbReference type="Proteomes" id="UP000517753"/>
    </source>
</evidence>
<organism evidence="1 2">
    <name type="scientific">Sphingomonas melonis</name>
    <dbReference type="NCBI Taxonomy" id="152682"/>
    <lineage>
        <taxon>Bacteria</taxon>
        <taxon>Pseudomonadati</taxon>
        <taxon>Pseudomonadota</taxon>
        <taxon>Alphaproteobacteria</taxon>
        <taxon>Sphingomonadales</taxon>
        <taxon>Sphingomonadaceae</taxon>
        <taxon>Sphingomonas</taxon>
    </lineage>
</organism>